<dbReference type="InterPro" id="IPR007492">
    <property type="entry name" value="LytTR_DNA-bd_dom"/>
</dbReference>
<sequence length="245" mass="28251">MEINILLVDDESSCLNSTKASLSKFSNVSIIGEASSAEEAINILQKHEIDLVFLDIEMNDINGFELAKHINSIYPNTMIIFLTGHTSFALTGYEYQPVDFLIKPVNILRLEQALTRAKNLKYNIKEKKETKIGIHIEGGFEIINVNDICYIEKSGRKVYIVCENGEKYNSRDSLQKLEDIFGNYGFYRSHQSFLVPIEKIKSIQVDEFKRSYTLKLDNVKEKLPLSRDKYNEVKELLLEKGMKFY</sequence>
<dbReference type="PROSITE" id="PS50110">
    <property type="entry name" value="RESPONSE_REGULATORY"/>
    <property type="match status" value="1"/>
</dbReference>
<evidence type="ECO:0000256" key="3">
    <source>
        <dbReference type="PROSITE-ProRule" id="PRU00169"/>
    </source>
</evidence>
<evidence type="ECO:0000313" key="7">
    <source>
        <dbReference type="Proteomes" id="UP000632377"/>
    </source>
</evidence>
<organism evidence="6 7">
    <name type="scientific">Clostridium rhizosphaerae</name>
    <dbReference type="NCBI Taxonomy" id="2803861"/>
    <lineage>
        <taxon>Bacteria</taxon>
        <taxon>Bacillati</taxon>
        <taxon>Bacillota</taxon>
        <taxon>Clostridia</taxon>
        <taxon>Eubacteriales</taxon>
        <taxon>Clostridiaceae</taxon>
        <taxon>Clostridium</taxon>
    </lineage>
</organism>
<dbReference type="RefSeq" id="WP_202750802.1">
    <property type="nucleotide sequence ID" value="NZ_JAESWC010000018.1"/>
</dbReference>
<dbReference type="EMBL" id="JAESWC010000018">
    <property type="protein sequence ID" value="MBL4938067.1"/>
    <property type="molecule type" value="Genomic_DNA"/>
</dbReference>
<protein>
    <recommendedName>
        <fullName evidence="1">Stage 0 sporulation protein A homolog</fullName>
    </recommendedName>
</protein>
<feature type="modified residue" description="4-aspartylphosphate" evidence="3">
    <location>
        <position position="55"/>
    </location>
</feature>
<gene>
    <name evidence="6" type="ORF">JK636_20350</name>
</gene>
<comment type="function">
    <text evidence="2">May play the central regulatory role in sporulation. It may be an element of the effector pathway responsible for the activation of sporulation genes in response to nutritional stress. Spo0A may act in concert with spo0H (a sigma factor) to control the expression of some genes that are critical to the sporulation process.</text>
</comment>
<proteinExistence type="predicted"/>
<dbReference type="Pfam" id="PF04397">
    <property type="entry name" value="LytTR"/>
    <property type="match status" value="1"/>
</dbReference>
<keyword evidence="7" id="KW-1185">Reference proteome</keyword>
<dbReference type="PANTHER" id="PTHR37299:SF1">
    <property type="entry name" value="STAGE 0 SPORULATION PROTEIN A HOMOLOG"/>
    <property type="match status" value="1"/>
</dbReference>
<accession>A0ABS1TG54</accession>
<dbReference type="PROSITE" id="PS50930">
    <property type="entry name" value="HTH_LYTTR"/>
    <property type="match status" value="1"/>
</dbReference>
<comment type="caution">
    <text evidence="6">The sequence shown here is derived from an EMBL/GenBank/DDBJ whole genome shotgun (WGS) entry which is preliminary data.</text>
</comment>
<evidence type="ECO:0000313" key="6">
    <source>
        <dbReference type="EMBL" id="MBL4938067.1"/>
    </source>
</evidence>
<dbReference type="Gene3D" id="2.40.50.1020">
    <property type="entry name" value="LytTr DNA-binding domain"/>
    <property type="match status" value="1"/>
</dbReference>
<dbReference type="SMART" id="SM00448">
    <property type="entry name" value="REC"/>
    <property type="match status" value="1"/>
</dbReference>
<dbReference type="SUPFAM" id="SSF52172">
    <property type="entry name" value="CheY-like"/>
    <property type="match status" value="1"/>
</dbReference>
<name>A0ABS1TG54_9CLOT</name>
<keyword evidence="3" id="KW-0597">Phosphoprotein</keyword>
<feature type="domain" description="Response regulatory" evidence="4">
    <location>
        <begin position="4"/>
        <end position="118"/>
    </location>
</feature>
<dbReference type="PANTHER" id="PTHR37299">
    <property type="entry name" value="TRANSCRIPTIONAL REGULATOR-RELATED"/>
    <property type="match status" value="1"/>
</dbReference>
<dbReference type="Proteomes" id="UP000632377">
    <property type="component" value="Unassembled WGS sequence"/>
</dbReference>
<dbReference type="Pfam" id="PF00072">
    <property type="entry name" value="Response_reg"/>
    <property type="match status" value="1"/>
</dbReference>
<reference evidence="6 7" key="1">
    <citation type="submission" date="2021-01" db="EMBL/GenBank/DDBJ databases">
        <title>Genome public.</title>
        <authorList>
            <person name="Liu C."/>
            <person name="Sun Q."/>
        </authorList>
    </citation>
    <scope>NUCLEOTIDE SEQUENCE [LARGE SCALE GENOMIC DNA]</scope>
    <source>
        <strain evidence="6 7">YIM B02515</strain>
    </source>
</reference>
<dbReference type="InterPro" id="IPR001789">
    <property type="entry name" value="Sig_transdc_resp-reg_receiver"/>
</dbReference>
<dbReference type="InterPro" id="IPR046947">
    <property type="entry name" value="LytR-like"/>
</dbReference>
<evidence type="ECO:0000256" key="1">
    <source>
        <dbReference type="ARBA" id="ARBA00018672"/>
    </source>
</evidence>
<dbReference type="SMART" id="SM00850">
    <property type="entry name" value="LytTR"/>
    <property type="match status" value="1"/>
</dbReference>
<evidence type="ECO:0000259" key="5">
    <source>
        <dbReference type="PROSITE" id="PS50930"/>
    </source>
</evidence>
<feature type="domain" description="HTH LytTR-type" evidence="5">
    <location>
        <begin position="132"/>
        <end position="239"/>
    </location>
</feature>
<dbReference type="Gene3D" id="3.40.50.2300">
    <property type="match status" value="1"/>
</dbReference>
<evidence type="ECO:0000259" key="4">
    <source>
        <dbReference type="PROSITE" id="PS50110"/>
    </source>
</evidence>
<dbReference type="InterPro" id="IPR011006">
    <property type="entry name" value="CheY-like_superfamily"/>
</dbReference>
<evidence type="ECO:0000256" key="2">
    <source>
        <dbReference type="ARBA" id="ARBA00024867"/>
    </source>
</evidence>